<evidence type="ECO:0000313" key="2">
    <source>
        <dbReference type="EMBL" id="MDH6284309.1"/>
    </source>
</evidence>
<feature type="region of interest" description="Disordered" evidence="1">
    <location>
        <begin position="1"/>
        <end position="50"/>
    </location>
</feature>
<feature type="compositionally biased region" description="Basic and acidic residues" evidence="1">
    <location>
        <begin position="1"/>
        <end position="14"/>
    </location>
</feature>
<evidence type="ECO:0000256" key="1">
    <source>
        <dbReference type="SAM" id="MobiDB-lite"/>
    </source>
</evidence>
<evidence type="ECO:0000313" key="3">
    <source>
        <dbReference type="Proteomes" id="UP001160334"/>
    </source>
</evidence>
<dbReference type="EMBL" id="JARXVC010000020">
    <property type="protein sequence ID" value="MDH6284309.1"/>
    <property type="molecule type" value="Genomic_DNA"/>
</dbReference>
<name>A0ABT6MKA1_9NOCA</name>
<sequence length="50" mass="5881">MKRRTVGGDERDAFTRVSRNNTNWKPGEVKKIKARANRRERRAARRELAA</sequence>
<comment type="caution">
    <text evidence="2">The sequence shown here is derived from an EMBL/GenBank/DDBJ whole genome shotgun (WGS) entry which is preliminary data.</text>
</comment>
<organism evidence="2 3">
    <name type="scientific">Prescottella agglutinans</name>
    <dbReference type="NCBI Taxonomy" id="1644129"/>
    <lineage>
        <taxon>Bacteria</taxon>
        <taxon>Bacillati</taxon>
        <taxon>Actinomycetota</taxon>
        <taxon>Actinomycetes</taxon>
        <taxon>Mycobacteriales</taxon>
        <taxon>Nocardiaceae</taxon>
        <taxon>Prescottella</taxon>
    </lineage>
</organism>
<feature type="compositionally biased region" description="Basic residues" evidence="1">
    <location>
        <begin position="32"/>
        <end position="44"/>
    </location>
</feature>
<protein>
    <submittedName>
        <fullName evidence="2">Uncharacterized protein</fullName>
    </submittedName>
</protein>
<gene>
    <name evidence="2" type="ORF">M2280_005567</name>
</gene>
<keyword evidence="3" id="KW-1185">Reference proteome</keyword>
<proteinExistence type="predicted"/>
<accession>A0ABT6MKA1</accession>
<reference evidence="2 3" key="1">
    <citation type="submission" date="2023-04" db="EMBL/GenBank/DDBJ databases">
        <title>Forest soil microbial communities from Buena Vista Peninsula, Colon Province, Panama.</title>
        <authorList>
            <person name="Bouskill N."/>
        </authorList>
    </citation>
    <scope>NUCLEOTIDE SEQUENCE [LARGE SCALE GENOMIC DNA]</scope>
    <source>
        <strain evidence="2 3">CFH S0262</strain>
    </source>
</reference>
<dbReference type="Proteomes" id="UP001160334">
    <property type="component" value="Unassembled WGS sequence"/>
</dbReference>
<dbReference type="RefSeq" id="WP_280763537.1">
    <property type="nucleotide sequence ID" value="NZ_JARXVC010000020.1"/>
</dbReference>